<protein>
    <recommendedName>
        <fullName evidence="5">BolA</fullName>
    </recommendedName>
</protein>
<dbReference type="GO" id="GO:1990229">
    <property type="term" value="C:iron-sulfur cluster assembly complex"/>
    <property type="evidence" value="ECO:0007669"/>
    <property type="project" value="UniProtKB-ARBA"/>
</dbReference>
<dbReference type="PANTHER" id="PTHR46229:SF2">
    <property type="entry name" value="BOLA-LIKE PROTEIN 1"/>
    <property type="match status" value="1"/>
</dbReference>
<dbReference type="Proteomes" id="UP001258017">
    <property type="component" value="Unassembled WGS sequence"/>
</dbReference>
<evidence type="ECO:0000313" key="3">
    <source>
        <dbReference type="EMBL" id="KAK2585273.1"/>
    </source>
</evidence>
<sequence length="131" mass="15166">MYTKILNLRQSNIFMKIILRKMSNEIQLKPTESLIWEKLKKSFQPTFIDVINESYMHNVPKGSETHFKIVIVSDRFNAKPLITRHRMVHDVLEAELQNIHALSIVAKTPEQWENSNQTITSSPACRGGFGK</sequence>
<dbReference type="FunFam" id="3.30.300.90:FF:000001">
    <property type="entry name" value="Transcriptional regulator BolA"/>
    <property type="match status" value="1"/>
</dbReference>
<dbReference type="EMBL" id="JAIFRP010000021">
    <property type="protein sequence ID" value="KAK2585273.1"/>
    <property type="molecule type" value="Genomic_DNA"/>
</dbReference>
<dbReference type="InterPro" id="IPR050961">
    <property type="entry name" value="BolA/IbaG_stress_morph_reg"/>
</dbReference>
<reference evidence="3" key="2">
    <citation type="journal article" date="2023" name="Commun. Biol.">
        <title>Intrasexual cuticular hydrocarbon dimorphism in a wasp sheds light on hydrocarbon biosynthesis genes in Hymenoptera.</title>
        <authorList>
            <person name="Moris V.C."/>
            <person name="Podsiadlowski L."/>
            <person name="Martin S."/>
            <person name="Oeyen J.P."/>
            <person name="Donath A."/>
            <person name="Petersen M."/>
            <person name="Wilbrandt J."/>
            <person name="Misof B."/>
            <person name="Liedtke D."/>
            <person name="Thamm M."/>
            <person name="Scheiner R."/>
            <person name="Schmitt T."/>
            <person name="Niehuis O."/>
        </authorList>
    </citation>
    <scope>NUCLEOTIDE SEQUENCE</scope>
    <source>
        <strain evidence="3">GBR_01_08_01A</strain>
    </source>
</reference>
<accession>A0AAD9VSD1</accession>
<dbReference type="PANTHER" id="PTHR46229">
    <property type="entry name" value="BOLA TRANSCRIPTION REGULATOR"/>
    <property type="match status" value="1"/>
</dbReference>
<dbReference type="GO" id="GO:0005739">
    <property type="term" value="C:mitochondrion"/>
    <property type="evidence" value="ECO:0007669"/>
    <property type="project" value="TreeGrafter"/>
</dbReference>
<dbReference type="SUPFAM" id="SSF82657">
    <property type="entry name" value="BolA-like"/>
    <property type="match status" value="1"/>
</dbReference>
<gene>
    <name evidence="3" type="ORF">KPH14_009968</name>
</gene>
<comment type="caution">
    <text evidence="3">The sequence shown here is derived from an EMBL/GenBank/DDBJ whole genome shotgun (WGS) entry which is preliminary data.</text>
</comment>
<keyword evidence="4" id="KW-1185">Reference proteome</keyword>
<dbReference type="Pfam" id="PF01722">
    <property type="entry name" value="BolA"/>
    <property type="match status" value="1"/>
</dbReference>
<evidence type="ECO:0000313" key="4">
    <source>
        <dbReference type="Proteomes" id="UP001258017"/>
    </source>
</evidence>
<organism evidence="3 4">
    <name type="scientific">Odynerus spinipes</name>
    <dbReference type="NCBI Taxonomy" id="1348599"/>
    <lineage>
        <taxon>Eukaryota</taxon>
        <taxon>Metazoa</taxon>
        <taxon>Ecdysozoa</taxon>
        <taxon>Arthropoda</taxon>
        <taxon>Hexapoda</taxon>
        <taxon>Insecta</taxon>
        <taxon>Pterygota</taxon>
        <taxon>Neoptera</taxon>
        <taxon>Endopterygota</taxon>
        <taxon>Hymenoptera</taxon>
        <taxon>Apocrita</taxon>
        <taxon>Aculeata</taxon>
        <taxon>Vespoidea</taxon>
        <taxon>Vespidae</taxon>
        <taxon>Eumeninae</taxon>
        <taxon>Odynerus</taxon>
    </lineage>
</organism>
<evidence type="ECO:0000256" key="2">
    <source>
        <dbReference type="RuleBase" id="RU003860"/>
    </source>
</evidence>
<reference evidence="3" key="1">
    <citation type="submission" date="2021-08" db="EMBL/GenBank/DDBJ databases">
        <authorList>
            <person name="Misof B."/>
            <person name="Oliver O."/>
            <person name="Podsiadlowski L."/>
            <person name="Donath A."/>
            <person name="Peters R."/>
            <person name="Mayer C."/>
            <person name="Rust J."/>
            <person name="Gunkel S."/>
            <person name="Lesny P."/>
            <person name="Martin S."/>
            <person name="Oeyen J.P."/>
            <person name="Petersen M."/>
            <person name="Panagiotis P."/>
            <person name="Wilbrandt J."/>
            <person name="Tanja T."/>
        </authorList>
    </citation>
    <scope>NUCLEOTIDE SEQUENCE</scope>
    <source>
        <strain evidence="3">GBR_01_08_01A</strain>
        <tissue evidence="3">Thorax + abdomen</tissue>
    </source>
</reference>
<proteinExistence type="inferred from homology"/>
<evidence type="ECO:0008006" key="5">
    <source>
        <dbReference type="Google" id="ProtNLM"/>
    </source>
</evidence>
<dbReference type="AlphaFoldDB" id="A0AAD9VSD1"/>
<dbReference type="InterPro" id="IPR036065">
    <property type="entry name" value="BolA-like_sf"/>
</dbReference>
<dbReference type="InterPro" id="IPR002634">
    <property type="entry name" value="BolA"/>
</dbReference>
<dbReference type="PIRSF" id="PIRSF003113">
    <property type="entry name" value="BolA"/>
    <property type="match status" value="1"/>
</dbReference>
<evidence type="ECO:0000256" key="1">
    <source>
        <dbReference type="ARBA" id="ARBA00005578"/>
    </source>
</evidence>
<dbReference type="Gene3D" id="3.30.300.90">
    <property type="entry name" value="BolA-like"/>
    <property type="match status" value="1"/>
</dbReference>
<comment type="similarity">
    <text evidence="1 2">Belongs to the BolA/IbaG family.</text>
</comment>
<name>A0AAD9VSD1_9HYME</name>